<dbReference type="InterPro" id="IPR005135">
    <property type="entry name" value="Endo/exonuclease/phosphatase"/>
</dbReference>
<dbReference type="RefSeq" id="WP_209644021.1">
    <property type="nucleotide sequence ID" value="NZ_JAGINW010000001.1"/>
</dbReference>
<evidence type="ECO:0000259" key="2">
    <source>
        <dbReference type="Pfam" id="PF03372"/>
    </source>
</evidence>
<reference evidence="3 4" key="1">
    <citation type="submission" date="2021-03" db="EMBL/GenBank/DDBJ databases">
        <title>Sequencing the genomes of 1000 actinobacteria strains.</title>
        <authorList>
            <person name="Klenk H.-P."/>
        </authorList>
    </citation>
    <scope>NUCLEOTIDE SEQUENCE [LARGE SCALE GENOMIC DNA]</scope>
    <source>
        <strain evidence="3 4">DSM 46670</strain>
    </source>
</reference>
<keyword evidence="1" id="KW-1133">Transmembrane helix</keyword>
<dbReference type="GO" id="GO:0004519">
    <property type="term" value="F:endonuclease activity"/>
    <property type="evidence" value="ECO:0007669"/>
    <property type="project" value="UniProtKB-KW"/>
</dbReference>
<keyword evidence="3" id="KW-0255">Endonuclease</keyword>
<keyword evidence="3" id="KW-0378">Hydrolase</keyword>
<dbReference type="Pfam" id="PF03372">
    <property type="entry name" value="Exo_endo_phos"/>
    <property type="match status" value="1"/>
</dbReference>
<evidence type="ECO:0000313" key="3">
    <source>
        <dbReference type="EMBL" id="MBP2327020.1"/>
    </source>
</evidence>
<dbReference type="EMBL" id="JAGINW010000001">
    <property type="protein sequence ID" value="MBP2327020.1"/>
    <property type="molecule type" value="Genomic_DNA"/>
</dbReference>
<evidence type="ECO:0000313" key="4">
    <source>
        <dbReference type="Proteomes" id="UP001519332"/>
    </source>
</evidence>
<accession>A0ABS4TSU2</accession>
<comment type="caution">
    <text evidence="3">The sequence shown here is derived from an EMBL/GenBank/DDBJ whole genome shotgun (WGS) entry which is preliminary data.</text>
</comment>
<keyword evidence="4" id="KW-1185">Reference proteome</keyword>
<keyword evidence="1" id="KW-0472">Membrane</keyword>
<keyword evidence="3" id="KW-0540">Nuclease</keyword>
<dbReference type="Gene3D" id="3.60.10.10">
    <property type="entry name" value="Endonuclease/exonuclease/phosphatase"/>
    <property type="match status" value="1"/>
</dbReference>
<protein>
    <submittedName>
        <fullName evidence="3">Endonuclease/exonuclease/phosphatase (EEP) superfamily protein YafD</fullName>
    </submittedName>
</protein>
<keyword evidence="1" id="KW-0812">Transmembrane</keyword>
<organism evidence="3 4">
    <name type="scientific">Kibdelosporangium banguiense</name>
    <dbReference type="NCBI Taxonomy" id="1365924"/>
    <lineage>
        <taxon>Bacteria</taxon>
        <taxon>Bacillati</taxon>
        <taxon>Actinomycetota</taxon>
        <taxon>Actinomycetes</taxon>
        <taxon>Pseudonocardiales</taxon>
        <taxon>Pseudonocardiaceae</taxon>
        <taxon>Kibdelosporangium</taxon>
    </lineage>
</organism>
<name>A0ABS4TSU2_9PSEU</name>
<feature type="domain" description="Endonuclease/exonuclease/phosphatase" evidence="2">
    <location>
        <begin position="96"/>
        <end position="326"/>
    </location>
</feature>
<dbReference type="InterPro" id="IPR036691">
    <property type="entry name" value="Endo/exonu/phosph_ase_sf"/>
</dbReference>
<sequence length="352" mass="39350">MSAWHWGIVAWLLFVVLHWVLSGRFWLWLLADLIPPVSYLVVPLPLLAAAAVVAPAQPWGVAGALAALVLGVGHSGLNLGALRPADQSPADAIRVLSWNTEYWYRSGTPEGLYDFLRAQRADIYVLQERILGSHADPQEAPDLPRLRAEFPRHNVVAGGELVILSRFPVLGTPPVGPAKALCAQSPWRQVYDLTKILRADLQVGKAVLSVYNVHIPVQYAPGDNVLRPSFYTRLRERNMKRLKHFRGLEADVAANPNAVLVSGDFNSTGAMRDMRRLFSRLSCANQVARHVFPWSWSRLWQLDWTLTSAVRVHEYRLGDPHGISDHRLQELLISVSHPRKASTDDRPRIPPA</sequence>
<proteinExistence type="predicted"/>
<dbReference type="Proteomes" id="UP001519332">
    <property type="component" value="Unassembled WGS sequence"/>
</dbReference>
<evidence type="ECO:0000256" key="1">
    <source>
        <dbReference type="SAM" id="Phobius"/>
    </source>
</evidence>
<feature type="transmembrane region" description="Helical" evidence="1">
    <location>
        <begin position="46"/>
        <end position="73"/>
    </location>
</feature>
<gene>
    <name evidence="3" type="ORF">JOF56_007405</name>
</gene>
<dbReference type="SUPFAM" id="SSF56219">
    <property type="entry name" value="DNase I-like"/>
    <property type="match status" value="1"/>
</dbReference>